<evidence type="ECO:0000313" key="5">
    <source>
        <dbReference type="Proteomes" id="UP000267096"/>
    </source>
</evidence>
<organism evidence="6">
    <name type="scientific">Anisakis simplex</name>
    <name type="common">Herring worm</name>
    <dbReference type="NCBI Taxonomy" id="6269"/>
    <lineage>
        <taxon>Eukaryota</taxon>
        <taxon>Metazoa</taxon>
        <taxon>Ecdysozoa</taxon>
        <taxon>Nematoda</taxon>
        <taxon>Chromadorea</taxon>
        <taxon>Rhabditida</taxon>
        <taxon>Spirurina</taxon>
        <taxon>Ascaridomorpha</taxon>
        <taxon>Ascaridoidea</taxon>
        <taxon>Anisakidae</taxon>
        <taxon>Anisakis</taxon>
        <taxon>Anisakis simplex complex</taxon>
    </lineage>
</organism>
<dbReference type="GO" id="GO:0005319">
    <property type="term" value="F:lipid transporter activity"/>
    <property type="evidence" value="ECO:0007669"/>
    <property type="project" value="InterPro"/>
</dbReference>
<dbReference type="SUPFAM" id="SSF56968">
    <property type="entry name" value="Lipovitellin-phosvitin complex, beta-sheet shell regions"/>
    <property type="match status" value="1"/>
</dbReference>
<name>A0A0M3IYN1_ANISI</name>
<reference evidence="6" key="1">
    <citation type="submission" date="2017-02" db="UniProtKB">
        <authorList>
            <consortium name="WormBaseParasite"/>
        </authorList>
    </citation>
    <scope>IDENTIFICATION</scope>
</reference>
<dbReference type="InterPro" id="IPR050733">
    <property type="entry name" value="Vitellogenin/Apolipophorin"/>
</dbReference>
<proteinExistence type="predicted"/>
<dbReference type="WBParaSite" id="ASIM_0000036001-mRNA-1">
    <property type="protein sequence ID" value="ASIM_0000036001-mRNA-1"/>
    <property type="gene ID" value="ASIM_0000036001"/>
</dbReference>
<dbReference type="InterPro" id="IPR015819">
    <property type="entry name" value="Lipid_transp_b-sht_shell"/>
</dbReference>
<dbReference type="PANTHER" id="PTHR23345:SF15">
    <property type="entry name" value="VITELLOGENIN 1-RELATED"/>
    <property type="match status" value="1"/>
</dbReference>
<dbReference type="EMBL" id="UYRR01000125">
    <property type="protein sequence ID" value="VDK17534.1"/>
    <property type="molecule type" value="Genomic_DNA"/>
</dbReference>
<evidence type="ECO:0000313" key="4">
    <source>
        <dbReference type="EMBL" id="VDK17534.1"/>
    </source>
</evidence>
<dbReference type="Pfam" id="PF01347">
    <property type="entry name" value="Vitellogenin_N"/>
    <property type="match status" value="1"/>
</dbReference>
<evidence type="ECO:0000259" key="3">
    <source>
        <dbReference type="Pfam" id="PF01347"/>
    </source>
</evidence>
<evidence type="ECO:0000313" key="6">
    <source>
        <dbReference type="WBParaSite" id="ASIM_0000036001-mRNA-1"/>
    </source>
</evidence>
<keyword evidence="1" id="KW-0732">Signal</keyword>
<evidence type="ECO:0000256" key="1">
    <source>
        <dbReference type="ARBA" id="ARBA00022729"/>
    </source>
</evidence>
<dbReference type="Proteomes" id="UP000267096">
    <property type="component" value="Unassembled WGS sequence"/>
</dbReference>
<keyword evidence="2" id="KW-0758">Storage protein</keyword>
<keyword evidence="5" id="KW-1185">Reference proteome</keyword>
<feature type="domain" description="Vitellogenin" evidence="3">
    <location>
        <begin position="81"/>
        <end position="184"/>
    </location>
</feature>
<dbReference type="Gene3D" id="2.30.230.10">
    <property type="entry name" value="Lipovitellin, beta-sheet shell regions, chain A"/>
    <property type="match status" value="1"/>
</dbReference>
<protein>
    <submittedName>
        <fullName evidence="6">Vitellogenin domain-containing protein</fullName>
    </submittedName>
</protein>
<dbReference type="PANTHER" id="PTHR23345">
    <property type="entry name" value="VITELLOGENIN-RELATED"/>
    <property type="match status" value="1"/>
</dbReference>
<dbReference type="OrthoDB" id="6484170at2759"/>
<gene>
    <name evidence="4" type="ORF">ASIM_LOCUS264</name>
</gene>
<evidence type="ECO:0000256" key="2">
    <source>
        <dbReference type="ARBA" id="ARBA00022761"/>
    </source>
</evidence>
<dbReference type="InterPro" id="IPR001747">
    <property type="entry name" value="Vitellogenin_N"/>
</dbReference>
<dbReference type="AlphaFoldDB" id="A0A0M3IYN1"/>
<reference evidence="4 5" key="2">
    <citation type="submission" date="2018-11" db="EMBL/GenBank/DDBJ databases">
        <authorList>
            <consortium name="Pathogen Informatics"/>
        </authorList>
    </citation>
    <scope>NUCLEOTIDE SEQUENCE [LARGE SCALE GENOMIC DNA]</scope>
</reference>
<dbReference type="InterPro" id="IPR015816">
    <property type="entry name" value="Vitellinogen_b-sht_N"/>
</dbReference>
<accession>A0A0M3IYN1</accession>
<sequence length="184" mass="20665">MTIIDNLEDILSCTFKEISKLDYNSWSLTYVVKLAIVIDDFEQLATRTVHRNALVFPDVDMNDLILGKMNLIEGVSGELHYEEHKEYVYDTTSTATLKVPQGKYQSVVTQRARAHIVKHSPCEFSLKLSGVSLTGMDVPKDWARTLEAHSLRFGFDDGEIVGVCPTEADPVWAVNLKRAVLSAF</sequence>